<gene>
    <name evidence="2" type="ORF">GCM10007100_15180</name>
</gene>
<dbReference type="InterPro" id="IPR016024">
    <property type="entry name" value="ARM-type_fold"/>
</dbReference>
<sequence>MKHIIQLTALLLLSGGSTLAKDPALPSEKLDFTQGDTLPRQISHDWTLGPIGARGWCQVSKYGAEGTTKDSRQILITKVDSKGTAAEWLQKGDVIIGVDETPFQSDARIAFAKAISSAEEKGVFSLLRHRDGQVTPISIPLPTRPPFANTAPFDCPKSAQILKEGCDHLASRGLGSPAIDTHLNALALLATGDRAYKDELEQHVKKTLARPLSADMPLACWHFAFANLFLTEYYLITGDRYVLPEIRRLSGHLVAGQGPLGTWGHTFAEPTTDRLRGYGAVNAVGIPVAISLVLARECGQDFAGLDECIEQAATFFRRHVGIGAIPYGDGPPNLEYGHDDNGKNSAAAVFFSLLNDAPATAFYTRTALASYGLDREQGHTGNFFNMLWSVPAVALAGPTASGAWMNEFGWYHDLARDANYRFPYQGYPSQTPGNAYAKWDCPGAYLLHFAAPLKKLRILGRGVTCQPKLTTKEITETLEAGKINYRYASPEFLRESLSSWSPIVRNLSAKELRRRKIGLDSPASLTSSNPLDRIAALKSSKNFDQCQPLLADPDLRVRMTAISSLAGKDKKRAVAAVFEHLAKHSEKDPVFTQAIGNTFFPLGISEKAVGQLLNAPKDRETTIKAINILLNDEDALVSSRIAMGLKFLPDEELIPLLPLVYHRAANPPAGNVMFANKLQTSCAGVLVHLRLEEGLETSANLLADESWGRNNRLPQAAALLIQYKGYAKKGLKPVKDTIAGMTSPGDVKWKKLLQDSVDIIEACETPKDKLPTIESITKDFKNR</sequence>
<keyword evidence="3" id="KW-1185">Reference proteome</keyword>
<feature type="signal peptide" evidence="1">
    <location>
        <begin position="1"/>
        <end position="20"/>
    </location>
</feature>
<comment type="caution">
    <text evidence="2">The sequence shown here is derived from an EMBL/GenBank/DDBJ whole genome shotgun (WGS) entry which is preliminary data.</text>
</comment>
<evidence type="ECO:0008006" key="4">
    <source>
        <dbReference type="Google" id="ProtNLM"/>
    </source>
</evidence>
<name>A0A918TLB7_9BACT</name>
<dbReference type="Pfam" id="PF19805">
    <property type="entry name" value="DUF6288"/>
    <property type="match status" value="1"/>
</dbReference>
<dbReference type="SUPFAM" id="SSF48371">
    <property type="entry name" value="ARM repeat"/>
    <property type="match status" value="1"/>
</dbReference>
<dbReference type="RefSeq" id="WP_189569190.1">
    <property type="nucleotide sequence ID" value="NZ_BMXI01000005.1"/>
</dbReference>
<accession>A0A918TLB7</accession>
<proteinExistence type="predicted"/>
<dbReference type="EMBL" id="BMXI01000005">
    <property type="protein sequence ID" value="GHC50094.1"/>
    <property type="molecule type" value="Genomic_DNA"/>
</dbReference>
<dbReference type="AlphaFoldDB" id="A0A918TLB7"/>
<dbReference type="InterPro" id="IPR011989">
    <property type="entry name" value="ARM-like"/>
</dbReference>
<reference evidence="2" key="1">
    <citation type="journal article" date="2014" name="Int. J. Syst. Evol. Microbiol.">
        <title>Complete genome sequence of Corynebacterium casei LMG S-19264T (=DSM 44701T), isolated from a smear-ripened cheese.</title>
        <authorList>
            <consortium name="US DOE Joint Genome Institute (JGI-PGF)"/>
            <person name="Walter F."/>
            <person name="Albersmeier A."/>
            <person name="Kalinowski J."/>
            <person name="Ruckert C."/>
        </authorList>
    </citation>
    <scope>NUCLEOTIDE SEQUENCE</scope>
    <source>
        <strain evidence="2">KCTC 12988</strain>
    </source>
</reference>
<dbReference type="Gene3D" id="1.25.10.10">
    <property type="entry name" value="Leucine-rich Repeat Variant"/>
    <property type="match status" value="1"/>
</dbReference>
<evidence type="ECO:0000313" key="3">
    <source>
        <dbReference type="Proteomes" id="UP000644507"/>
    </source>
</evidence>
<organism evidence="2 3">
    <name type="scientific">Roseibacillus persicicus</name>
    <dbReference type="NCBI Taxonomy" id="454148"/>
    <lineage>
        <taxon>Bacteria</taxon>
        <taxon>Pseudomonadati</taxon>
        <taxon>Verrucomicrobiota</taxon>
        <taxon>Verrucomicrobiia</taxon>
        <taxon>Verrucomicrobiales</taxon>
        <taxon>Verrucomicrobiaceae</taxon>
        <taxon>Roseibacillus</taxon>
    </lineage>
</organism>
<feature type="chain" id="PRO_5037056970" description="Acetylesterase" evidence="1">
    <location>
        <begin position="21"/>
        <end position="783"/>
    </location>
</feature>
<dbReference type="Proteomes" id="UP000644507">
    <property type="component" value="Unassembled WGS sequence"/>
</dbReference>
<keyword evidence="1" id="KW-0732">Signal</keyword>
<dbReference type="InterPro" id="IPR046255">
    <property type="entry name" value="DUF6288"/>
</dbReference>
<dbReference type="SUPFAM" id="SSF50156">
    <property type="entry name" value="PDZ domain-like"/>
    <property type="match status" value="1"/>
</dbReference>
<dbReference type="InterPro" id="IPR036034">
    <property type="entry name" value="PDZ_sf"/>
</dbReference>
<reference evidence="2" key="2">
    <citation type="submission" date="2020-09" db="EMBL/GenBank/DDBJ databases">
        <authorList>
            <person name="Sun Q."/>
            <person name="Kim S."/>
        </authorList>
    </citation>
    <scope>NUCLEOTIDE SEQUENCE</scope>
    <source>
        <strain evidence="2">KCTC 12988</strain>
    </source>
</reference>
<dbReference type="Gene3D" id="2.30.42.10">
    <property type="match status" value="1"/>
</dbReference>
<protein>
    <recommendedName>
        <fullName evidence="4">Acetylesterase</fullName>
    </recommendedName>
</protein>
<evidence type="ECO:0000313" key="2">
    <source>
        <dbReference type="EMBL" id="GHC50094.1"/>
    </source>
</evidence>
<evidence type="ECO:0000256" key="1">
    <source>
        <dbReference type="SAM" id="SignalP"/>
    </source>
</evidence>